<evidence type="ECO:0000256" key="1">
    <source>
        <dbReference type="SAM" id="SignalP"/>
    </source>
</evidence>
<evidence type="ECO:0000313" key="3">
    <source>
        <dbReference type="Proteomes" id="UP001165492"/>
    </source>
</evidence>
<protein>
    <recommendedName>
        <fullName evidence="4">PsbP C-terminal domain-containing protein</fullName>
    </recommendedName>
</protein>
<reference evidence="2" key="1">
    <citation type="submission" date="2021-11" db="EMBL/GenBank/DDBJ databases">
        <title>Description of a new species Pelosinus isolated from the bottom sediments of Lake Baikal.</title>
        <authorList>
            <person name="Zakharyuk A."/>
        </authorList>
    </citation>
    <scope>NUCLEOTIDE SEQUENCE</scope>
    <source>
        <strain evidence="2">Bkl1</strain>
    </source>
</reference>
<dbReference type="RefSeq" id="WP_229537407.1">
    <property type="nucleotide sequence ID" value="NZ_JAJHJB010000074.1"/>
</dbReference>
<dbReference type="Proteomes" id="UP001165492">
    <property type="component" value="Unassembled WGS sequence"/>
</dbReference>
<gene>
    <name evidence="2" type="ORF">LMF89_24590</name>
</gene>
<name>A0ABS8I1D5_9FIRM</name>
<keyword evidence="3" id="KW-1185">Reference proteome</keyword>
<dbReference type="EMBL" id="JAJHJB010000074">
    <property type="protein sequence ID" value="MCC5468518.1"/>
    <property type="molecule type" value="Genomic_DNA"/>
</dbReference>
<comment type="caution">
    <text evidence="2">The sequence shown here is derived from an EMBL/GenBank/DDBJ whole genome shotgun (WGS) entry which is preliminary data.</text>
</comment>
<feature type="chain" id="PRO_5046977798" description="PsbP C-terminal domain-containing protein" evidence="1">
    <location>
        <begin position="22"/>
        <end position="169"/>
    </location>
</feature>
<evidence type="ECO:0000313" key="2">
    <source>
        <dbReference type="EMBL" id="MCC5468518.1"/>
    </source>
</evidence>
<keyword evidence="1" id="KW-0732">Signal</keyword>
<organism evidence="2 3">
    <name type="scientific">Pelosinus baikalensis</name>
    <dbReference type="NCBI Taxonomy" id="2892015"/>
    <lineage>
        <taxon>Bacteria</taxon>
        <taxon>Bacillati</taxon>
        <taxon>Bacillota</taxon>
        <taxon>Negativicutes</taxon>
        <taxon>Selenomonadales</taxon>
        <taxon>Sporomusaceae</taxon>
        <taxon>Pelosinus</taxon>
    </lineage>
</organism>
<evidence type="ECO:0008006" key="4">
    <source>
        <dbReference type="Google" id="ProtNLM"/>
    </source>
</evidence>
<proteinExistence type="predicted"/>
<sequence length="169" mass="19532">MKKIPLIVLAFLFLLSTTVFAQNFTSYAMSDYLSVSLPTNWDTKLFDTGILSHRSDFHFSASLYVKPRTEESLDDLAIKLEKGALNINEISNLTWSVEDKGALLIDHYDSRFMLHHYSGPSLQKPQYQLHYFLYSNGYQYDIHIIGEYDNLKTDHETIDKIISSVKIIK</sequence>
<accession>A0ABS8I1D5</accession>
<feature type="signal peptide" evidence="1">
    <location>
        <begin position="1"/>
        <end position="21"/>
    </location>
</feature>